<reference evidence="1 2" key="1">
    <citation type="submission" date="2018-06" db="EMBL/GenBank/DDBJ databases">
        <title>Spongiibacterium sp. HME9304 Genome sequencing and assembly.</title>
        <authorList>
            <person name="Kang H."/>
            <person name="Kim H."/>
            <person name="Joh K."/>
        </authorList>
    </citation>
    <scope>NUCLEOTIDE SEQUENCE [LARGE SCALE GENOMIC DNA]</scope>
    <source>
        <strain evidence="1 2">HME9304</strain>
    </source>
</reference>
<dbReference type="Gene3D" id="3.30.110.170">
    <property type="entry name" value="Protein of unknown function (DUF541), domain 1"/>
    <property type="match status" value="1"/>
</dbReference>
<evidence type="ECO:0000313" key="1">
    <source>
        <dbReference type="EMBL" id="AWX44617.1"/>
    </source>
</evidence>
<dbReference type="Pfam" id="PF04402">
    <property type="entry name" value="SIMPL"/>
    <property type="match status" value="1"/>
</dbReference>
<evidence type="ECO:0000313" key="2">
    <source>
        <dbReference type="Proteomes" id="UP000248536"/>
    </source>
</evidence>
<evidence type="ECO:0008006" key="3">
    <source>
        <dbReference type="Google" id="ProtNLM"/>
    </source>
</evidence>
<keyword evidence="2" id="KW-1185">Reference proteome</keyword>
<dbReference type="AlphaFoldDB" id="A0A2Z4LTK1"/>
<dbReference type="Proteomes" id="UP000248536">
    <property type="component" value="Chromosome"/>
</dbReference>
<proteinExistence type="predicted"/>
<gene>
    <name evidence="1" type="ORF">HME9304_01620</name>
</gene>
<protein>
    <recommendedName>
        <fullName evidence="3">DUF541 domain-containing protein</fullName>
    </recommendedName>
</protein>
<dbReference type="EMBL" id="CP030104">
    <property type="protein sequence ID" value="AWX44617.1"/>
    <property type="molecule type" value="Genomic_DNA"/>
</dbReference>
<accession>A0A2Z4LTK1</accession>
<organism evidence="1 2">
    <name type="scientific">Flagellimonas maritima</name>
    <dbReference type="NCBI Taxonomy" id="1383885"/>
    <lineage>
        <taxon>Bacteria</taxon>
        <taxon>Pseudomonadati</taxon>
        <taxon>Bacteroidota</taxon>
        <taxon>Flavobacteriia</taxon>
        <taxon>Flavobacteriales</taxon>
        <taxon>Flavobacteriaceae</taxon>
        <taxon>Flagellimonas</taxon>
    </lineage>
</organism>
<sequence length="204" mass="23346">MKKIIFFLILISYFGFGQKQPSIQVIGRAVHIDKTPMFKGSVTLSSAYSSLPSETFTLSQMKEKYDAALKSNGISLAQLKEDKFAYESLGYDKEGTIYEFETSTLEDFRKFMKSKSFGVQRLQFDQVITLDEEEIASLSKKAFENAKKKAEAMTKNIELDLGKVISIDDNRNYLDEEIIRGLYYDKPLGHFQYEVVVTFALKND</sequence>
<dbReference type="RefSeq" id="WP_112378078.1">
    <property type="nucleotide sequence ID" value="NZ_CP030104.1"/>
</dbReference>
<dbReference type="KEGG" id="spon:HME9304_01620"/>
<name>A0A2Z4LTK1_9FLAO</name>
<dbReference type="OrthoDB" id="1421131at2"/>
<dbReference type="InterPro" id="IPR007497">
    <property type="entry name" value="SIMPL/DUF541"/>
</dbReference>